<evidence type="ECO:0000256" key="2">
    <source>
        <dbReference type="SAM" id="Phobius"/>
    </source>
</evidence>
<organism evidence="3">
    <name type="scientific">hydrothermal vent metagenome</name>
    <dbReference type="NCBI Taxonomy" id="652676"/>
    <lineage>
        <taxon>unclassified sequences</taxon>
        <taxon>metagenomes</taxon>
        <taxon>ecological metagenomes</taxon>
    </lineage>
</organism>
<sequence length="425" mass="46150">MKIIKVIAALVLIVFVTGIYLYLNNNDTNVSTATDKKSPTNEEYKTLQGDKDSVVESNKALMEQFSNKFSKLENQFNSFLDVQKEQGSKINEVKKEDDTDDTDDTEDIVAKVVSLVSKNIGKKAKGFNNYKINNSGNPTPVNQIKYEWKNALRSGVLDEDGNFVPFSETEAIEPVFSSNKDENNEENAEAAPRPVYTIPPNSILSGKLVTGLLGRIPVDGQVTDPFRFSIKIIDKSFYANRHTNNVLQDVIASGSASGDLLLSCVRATIDSITFIFEDGTISNHEISDVAELTNEYGVPCIKGKLVSNAAEYLGTTSILSGLSSAAKAIAEAQKTVTSNDNGSSSSSVTGSPSKLATYSALSGGVDDAKAWFDKRAKSSFDVIVVPSGKRIKILTKEQVNIDYDPNGRQLDHRLTTGGLSNETLD</sequence>
<gene>
    <name evidence="3" type="ORF">MNB_SUP05-SYMBIONT-4-647</name>
</gene>
<dbReference type="AlphaFoldDB" id="A0A1W1DZL4"/>
<evidence type="ECO:0000256" key="1">
    <source>
        <dbReference type="SAM" id="MobiDB-lite"/>
    </source>
</evidence>
<accession>A0A1W1DZL4</accession>
<feature type="transmembrane region" description="Helical" evidence="2">
    <location>
        <begin position="7"/>
        <end position="23"/>
    </location>
</feature>
<keyword evidence="2" id="KW-1133">Transmembrane helix</keyword>
<keyword evidence="2" id="KW-0812">Transmembrane</keyword>
<proteinExistence type="predicted"/>
<reference evidence="3" key="1">
    <citation type="submission" date="2016-10" db="EMBL/GenBank/DDBJ databases">
        <authorList>
            <person name="de Groot N.N."/>
        </authorList>
    </citation>
    <scope>NUCLEOTIDE SEQUENCE</scope>
</reference>
<name>A0A1W1DZL4_9ZZZZ</name>
<keyword evidence="2" id="KW-0472">Membrane</keyword>
<protein>
    <submittedName>
        <fullName evidence="3">Putative exported protein</fullName>
    </submittedName>
</protein>
<feature type="region of interest" description="Disordered" evidence="1">
    <location>
        <begin position="406"/>
        <end position="425"/>
    </location>
</feature>
<evidence type="ECO:0000313" key="3">
    <source>
        <dbReference type="EMBL" id="SFV87057.1"/>
    </source>
</evidence>
<dbReference type="EMBL" id="FPHY01000144">
    <property type="protein sequence ID" value="SFV87057.1"/>
    <property type="molecule type" value="Genomic_DNA"/>
</dbReference>